<evidence type="ECO:0000256" key="2">
    <source>
        <dbReference type="SAM" id="Phobius"/>
    </source>
</evidence>
<protein>
    <submittedName>
        <fullName evidence="4">Uncharacterized protein</fullName>
    </submittedName>
</protein>
<feature type="region of interest" description="Disordered" evidence="1">
    <location>
        <begin position="20"/>
        <end position="43"/>
    </location>
</feature>
<dbReference type="Proteomes" id="UP001221686">
    <property type="component" value="Unassembled WGS sequence"/>
</dbReference>
<comment type="caution">
    <text evidence="4">The sequence shown here is derived from an EMBL/GenBank/DDBJ whole genome shotgun (WGS) entry which is preliminary data.</text>
</comment>
<organism evidence="4 5">
    <name type="scientific">Nannocystis bainbridge</name>
    <dbReference type="NCBI Taxonomy" id="2995303"/>
    <lineage>
        <taxon>Bacteria</taxon>
        <taxon>Pseudomonadati</taxon>
        <taxon>Myxococcota</taxon>
        <taxon>Polyangia</taxon>
        <taxon>Nannocystales</taxon>
        <taxon>Nannocystaceae</taxon>
        <taxon>Nannocystis</taxon>
    </lineage>
</organism>
<evidence type="ECO:0000256" key="1">
    <source>
        <dbReference type="SAM" id="MobiDB-lite"/>
    </source>
</evidence>
<keyword evidence="2" id="KW-0472">Membrane</keyword>
<accession>A0ABT5EC93</accession>
<evidence type="ECO:0000313" key="4">
    <source>
        <dbReference type="EMBL" id="MDC0722477.1"/>
    </source>
</evidence>
<dbReference type="EMBL" id="JAQNDL010000003">
    <property type="protein sequence ID" value="MDC0722477.1"/>
    <property type="molecule type" value="Genomic_DNA"/>
</dbReference>
<name>A0ABT5EC93_9BACT</name>
<feature type="transmembrane region" description="Helical" evidence="2">
    <location>
        <begin position="179"/>
        <end position="197"/>
    </location>
</feature>
<gene>
    <name evidence="4" type="ORF">POL25_36645</name>
</gene>
<reference evidence="4 5" key="1">
    <citation type="submission" date="2022-11" db="EMBL/GenBank/DDBJ databases">
        <title>Minimal conservation of predation-associated metabolite biosynthetic gene clusters underscores biosynthetic potential of Myxococcota including descriptions for ten novel species: Archangium lansinium sp. nov., Myxococcus landrumus sp. nov., Nannocystis bai.</title>
        <authorList>
            <person name="Ahearne A."/>
            <person name="Stevens C."/>
            <person name="Dowd S."/>
        </authorList>
    </citation>
    <scope>NUCLEOTIDE SEQUENCE [LARGE SCALE GENOMIC DNA]</scope>
    <source>
        <strain evidence="4 5">BB15-2</strain>
    </source>
</reference>
<sequence length="240" mass="25037">MRPAVLALLSLSLVAAPAAAKRPPKAKPTVSREESPAPVPAIPPNSWRALKDAWVEVTLRDGGAVRGRLAGSDDSRATIVERSGQVRALAIADAVKLRQVEAPPAPPPPAPLTLEAKDAARVAALETEFGAAYTKPKGKKMHTAGSIVLSLGLTQAVLGVGFGIVAALSQDDVFRATSIGLLISGGVTIAVGAPLMVKGKKRRLEYYKWLYQQSLGNQSRVVPGFTPLRGGGGVTLRVAF</sequence>
<evidence type="ECO:0000313" key="5">
    <source>
        <dbReference type="Proteomes" id="UP001221686"/>
    </source>
</evidence>
<dbReference type="RefSeq" id="WP_272091006.1">
    <property type="nucleotide sequence ID" value="NZ_JAQNDL010000003.1"/>
</dbReference>
<feature type="chain" id="PRO_5045132476" evidence="3">
    <location>
        <begin position="21"/>
        <end position="240"/>
    </location>
</feature>
<keyword evidence="3" id="KW-0732">Signal</keyword>
<keyword evidence="2" id="KW-1133">Transmembrane helix</keyword>
<keyword evidence="2" id="KW-0812">Transmembrane</keyword>
<feature type="signal peptide" evidence="3">
    <location>
        <begin position="1"/>
        <end position="20"/>
    </location>
</feature>
<proteinExistence type="predicted"/>
<keyword evidence="5" id="KW-1185">Reference proteome</keyword>
<evidence type="ECO:0000256" key="3">
    <source>
        <dbReference type="SAM" id="SignalP"/>
    </source>
</evidence>